<organism evidence="1 2">
    <name type="scientific">Paenibacillus marchantiophytorum</name>
    <dbReference type="NCBI Taxonomy" id="1619310"/>
    <lineage>
        <taxon>Bacteria</taxon>
        <taxon>Bacillati</taxon>
        <taxon>Bacillota</taxon>
        <taxon>Bacilli</taxon>
        <taxon>Bacillales</taxon>
        <taxon>Paenibacillaceae</taxon>
        <taxon>Paenibacillus</taxon>
    </lineage>
</organism>
<evidence type="ECO:0000313" key="2">
    <source>
        <dbReference type="Proteomes" id="UP000615455"/>
    </source>
</evidence>
<reference evidence="2" key="1">
    <citation type="journal article" date="2019" name="Int. J. Syst. Evol. Microbiol.">
        <title>The Global Catalogue of Microorganisms (GCM) 10K type strain sequencing project: providing services to taxonomists for standard genome sequencing and annotation.</title>
        <authorList>
            <consortium name="The Broad Institute Genomics Platform"/>
            <consortium name="The Broad Institute Genome Sequencing Center for Infectious Disease"/>
            <person name="Wu L."/>
            <person name="Ma J."/>
        </authorList>
    </citation>
    <scope>NUCLEOTIDE SEQUENCE [LARGE SCALE GENOMIC DNA]</scope>
    <source>
        <strain evidence="2">CGMCC 1.15043</strain>
    </source>
</reference>
<dbReference type="EMBL" id="BMHE01000050">
    <property type="protein sequence ID" value="GGA06454.1"/>
    <property type="molecule type" value="Genomic_DNA"/>
</dbReference>
<sequence length="90" mass="10303">MRLMICSGGPNYVGDKNKRVRITTADGVFIERVFGAYETLYRIFHPESPEFPIIQELYLPPPVESIVSEEKLGVLWWKRIACALANKIYG</sequence>
<comment type="caution">
    <text evidence="1">The sequence shown here is derived from an EMBL/GenBank/DDBJ whole genome shotgun (WGS) entry which is preliminary data.</text>
</comment>
<accession>A0ABQ1FDL7</accession>
<evidence type="ECO:0000313" key="1">
    <source>
        <dbReference type="EMBL" id="GGA06454.1"/>
    </source>
</evidence>
<proteinExistence type="predicted"/>
<gene>
    <name evidence="1" type="ORF">GCM10008018_60400</name>
</gene>
<dbReference type="Proteomes" id="UP000615455">
    <property type="component" value="Unassembled WGS sequence"/>
</dbReference>
<keyword evidence="2" id="KW-1185">Reference proteome</keyword>
<name>A0ABQ1FDL7_9BACL</name>
<protein>
    <submittedName>
        <fullName evidence="1">Uncharacterized protein</fullName>
    </submittedName>
</protein>